<keyword evidence="6" id="KW-1185">Reference proteome</keyword>
<dbReference type="InterPro" id="IPR036388">
    <property type="entry name" value="WH-like_DNA-bd_sf"/>
</dbReference>
<feature type="domain" description="HTH gntR-type" evidence="4">
    <location>
        <begin position="8"/>
        <end position="75"/>
    </location>
</feature>
<dbReference type="Pfam" id="PF07729">
    <property type="entry name" value="FCD"/>
    <property type="match status" value="1"/>
</dbReference>
<dbReference type="SMART" id="SM00895">
    <property type="entry name" value="FCD"/>
    <property type="match status" value="1"/>
</dbReference>
<evidence type="ECO:0000313" key="6">
    <source>
        <dbReference type="Proteomes" id="UP000284202"/>
    </source>
</evidence>
<evidence type="ECO:0000256" key="1">
    <source>
        <dbReference type="ARBA" id="ARBA00023015"/>
    </source>
</evidence>
<dbReference type="InterPro" id="IPR000524">
    <property type="entry name" value="Tscrpt_reg_HTH_GntR"/>
</dbReference>
<dbReference type="RefSeq" id="WP_119749021.1">
    <property type="nucleotide sequence ID" value="NZ_QZCG01000007.1"/>
</dbReference>
<dbReference type="InterPro" id="IPR036390">
    <property type="entry name" value="WH_DNA-bd_sf"/>
</dbReference>
<dbReference type="SUPFAM" id="SSF48008">
    <property type="entry name" value="GntR ligand-binding domain-like"/>
    <property type="match status" value="1"/>
</dbReference>
<dbReference type="GO" id="GO:0003677">
    <property type="term" value="F:DNA binding"/>
    <property type="evidence" value="ECO:0007669"/>
    <property type="project" value="UniProtKB-KW"/>
</dbReference>
<evidence type="ECO:0000256" key="2">
    <source>
        <dbReference type="ARBA" id="ARBA00023125"/>
    </source>
</evidence>
<dbReference type="Gene3D" id="1.10.10.10">
    <property type="entry name" value="Winged helix-like DNA-binding domain superfamily/Winged helix DNA-binding domain"/>
    <property type="match status" value="1"/>
</dbReference>
<evidence type="ECO:0000256" key="3">
    <source>
        <dbReference type="ARBA" id="ARBA00023163"/>
    </source>
</evidence>
<dbReference type="OrthoDB" id="7834120at2"/>
<dbReference type="GO" id="GO:0003700">
    <property type="term" value="F:DNA-binding transcription factor activity"/>
    <property type="evidence" value="ECO:0007669"/>
    <property type="project" value="InterPro"/>
</dbReference>
<dbReference type="SUPFAM" id="SSF46785">
    <property type="entry name" value="Winged helix' DNA-binding domain"/>
    <property type="match status" value="1"/>
</dbReference>
<evidence type="ECO:0000313" key="5">
    <source>
        <dbReference type="EMBL" id="RJE84950.1"/>
    </source>
</evidence>
<name>A0A418SVL9_9RHOB</name>
<keyword evidence="1" id="KW-0805">Transcription regulation</keyword>
<dbReference type="EMBL" id="QZCG01000007">
    <property type="protein sequence ID" value="RJE84950.1"/>
    <property type="molecule type" value="Genomic_DNA"/>
</dbReference>
<dbReference type="PANTHER" id="PTHR43537:SF45">
    <property type="entry name" value="GNTR FAMILY REGULATORY PROTEIN"/>
    <property type="match status" value="1"/>
</dbReference>
<dbReference type="PANTHER" id="PTHR43537">
    <property type="entry name" value="TRANSCRIPTIONAL REGULATOR, GNTR FAMILY"/>
    <property type="match status" value="1"/>
</dbReference>
<dbReference type="InterPro" id="IPR011711">
    <property type="entry name" value="GntR_C"/>
</dbReference>
<evidence type="ECO:0000259" key="4">
    <source>
        <dbReference type="PROSITE" id="PS50949"/>
    </source>
</evidence>
<protein>
    <submittedName>
        <fullName evidence="5">GntR family transcriptional regulator</fullName>
    </submittedName>
</protein>
<reference evidence="6" key="1">
    <citation type="submission" date="2018-09" db="EMBL/GenBank/DDBJ databases">
        <title>Acidovorax cavernicola nov. sp. isolated from Gruta de las Maravillas (Aracena, Spain).</title>
        <authorList>
            <person name="Jurado V."/>
            <person name="Gutierrez-Patricio S."/>
            <person name="Gonzalez-Pimentel J.L."/>
            <person name="Miller A.Z."/>
            <person name="Laiz L."/>
            <person name="Saiz-Jimenez C."/>
        </authorList>
    </citation>
    <scope>NUCLEOTIDE SEQUENCE [LARGE SCALE GENOMIC DNA]</scope>
    <source>
        <strain evidence="6">1011MAR3C25</strain>
    </source>
</reference>
<dbReference type="InterPro" id="IPR008920">
    <property type="entry name" value="TF_FadR/GntR_C"/>
</dbReference>
<proteinExistence type="predicted"/>
<dbReference type="Proteomes" id="UP000284202">
    <property type="component" value="Unassembled WGS sequence"/>
</dbReference>
<comment type="caution">
    <text evidence="5">The sequence shown here is derived from an EMBL/GenBank/DDBJ whole genome shotgun (WGS) entry which is preliminary data.</text>
</comment>
<sequence length="243" mass="27665">MQHSHRRRSRSDGIYTDLRRRILSLELPPGTILNDRELTERYGTSRTPVRDAVQQLAQDGLVHVAPQFATFVTPFDSVAVRQAHFLRINLETPLIKRLCAYETLDLTSARRLISRQRLALEANDFLGFLELDDAFHHALFELDEMGAIWMLIQSHKAQLDRLRYLLAIEHGQVFHPIEQHSAIVDAIEAHESRTAIDVLRVHVSGSAQRVDGMAAQHPDLFRWPATRELARSSGRAGLRSAQT</sequence>
<dbReference type="PRINTS" id="PR00035">
    <property type="entry name" value="HTHGNTR"/>
</dbReference>
<organism evidence="5 6">
    <name type="scientific">Paracoccus onubensis</name>
    <dbReference type="NCBI Taxonomy" id="1675788"/>
    <lineage>
        <taxon>Bacteria</taxon>
        <taxon>Pseudomonadati</taxon>
        <taxon>Pseudomonadota</taxon>
        <taxon>Alphaproteobacteria</taxon>
        <taxon>Rhodobacterales</taxon>
        <taxon>Paracoccaceae</taxon>
        <taxon>Paracoccus</taxon>
    </lineage>
</organism>
<dbReference type="CDD" id="cd07377">
    <property type="entry name" value="WHTH_GntR"/>
    <property type="match status" value="1"/>
</dbReference>
<keyword evidence="2" id="KW-0238">DNA-binding</keyword>
<accession>A0A418SVL9</accession>
<dbReference type="Gene3D" id="1.20.120.530">
    <property type="entry name" value="GntR ligand-binding domain-like"/>
    <property type="match status" value="1"/>
</dbReference>
<gene>
    <name evidence="5" type="ORF">D3P04_11645</name>
</gene>
<dbReference type="SMART" id="SM00345">
    <property type="entry name" value="HTH_GNTR"/>
    <property type="match status" value="1"/>
</dbReference>
<dbReference type="AlphaFoldDB" id="A0A418SVL9"/>
<keyword evidence="3" id="KW-0804">Transcription</keyword>
<dbReference type="PROSITE" id="PS50949">
    <property type="entry name" value="HTH_GNTR"/>
    <property type="match status" value="1"/>
</dbReference>
<dbReference type="Pfam" id="PF00392">
    <property type="entry name" value="GntR"/>
    <property type="match status" value="1"/>
</dbReference>